<dbReference type="CDD" id="cd18434">
    <property type="entry name" value="BRCT_TopBP1_rpt5"/>
    <property type="match status" value="1"/>
</dbReference>
<evidence type="ECO:0000256" key="1">
    <source>
        <dbReference type="ARBA" id="ARBA00022737"/>
    </source>
</evidence>
<evidence type="ECO:0000313" key="4">
    <source>
        <dbReference type="Proteomes" id="UP000695022"/>
    </source>
</evidence>
<feature type="domain" description="BRCT" evidence="3">
    <location>
        <begin position="119"/>
        <end position="173"/>
    </location>
</feature>
<name>A0ABM1E5P3_PRICU</name>
<dbReference type="PANTHER" id="PTHR13561:SF20">
    <property type="entry name" value="DNA TOPOISOMERASE 2-BINDING PROTEIN 1"/>
    <property type="match status" value="1"/>
</dbReference>
<dbReference type="Pfam" id="PF00533">
    <property type="entry name" value="BRCT"/>
    <property type="match status" value="2"/>
</dbReference>
<dbReference type="InterPro" id="IPR049542">
    <property type="entry name" value="TopBP1-like_BRCT0"/>
</dbReference>
<dbReference type="Proteomes" id="UP000695022">
    <property type="component" value="Unplaced"/>
</dbReference>
<protein>
    <submittedName>
        <fullName evidence="5">DNA topoisomerase 2-binding protein 1-like</fullName>
    </submittedName>
</protein>
<evidence type="ECO:0000313" key="5">
    <source>
        <dbReference type="RefSeq" id="XP_014667514.1"/>
    </source>
</evidence>
<feature type="region of interest" description="Disordered" evidence="2">
    <location>
        <begin position="580"/>
        <end position="633"/>
    </location>
</feature>
<dbReference type="SMART" id="SM00292">
    <property type="entry name" value="BRCT"/>
    <property type="match status" value="3"/>
</dbReference>
<organism evidence="4 5">
    <name type="scientific">Priapulus caudatus</name>
    <name type="common">Priapulid worm</name>
    <dbReference type="NCBI Taxonomy" id="37621"/>
    <lineage>
        <taxon>Eukaryota</taxon>
        <taxon>Metazoa</taxon>
        <taxon>Ecdysozoa</taxon>
        <taxon>Scalidophora</taxon>
        <taxon>Priapulida</taxon>
        <taxon>Priapulimorpha</taxon>
        <taxon>Priapulimorphida</taxon>
        <taxon>Priapulidae</taxon>
        <taxon>Priapulus</taxon>
    </lineage>
</organism>
<dbReference type="Pfam" id="PF21298">
    <property type="entry name" value="TopBP1_BRCT0"/>
    <property type="match status" value="1"/>
</dbReference>
<evidence type="ECO:0000256" key="2">
    <source>
        <dbReference type="SAM" id="MobiDB-lite"/>
    </source>
</evidence>
<evidence type="ECO:0000259" key="3">
    <source>
        <dbReference type="PROSITE" id="PS50172"/>
    </source>
</evidence>
<proteinExistence type="predicted"/>
<dbReference type="RefSeq" id="XP_014667514.1">
    <property type="nucleotide sequence ID" value="XM_014812028.1"/>
</dbReference>
<keyword evidence="1" id="KW-0677">Repeat</keyword>
<dbReference type="SUPFAM" id="SSF52113">
    <property type="entry name" value="BRCT domain"/>
    <property type="match status" value="4"/>
</dbReference>
<keyword evidence="4" id="KW-1185">Reference proteome</keyword>
<dbReference type="GeneID" id="106809078"/>
<reference evidence="5" key="1">
    <citation type="submission" date="2025-08" db="UniProtKB">
        <authorList>
            <consortium name="RefSeq"/>
        </authorList>
    </citation>
    <scope>IDENTIFICATION</scope>
</reference>
<gene>
    <name evidence="5" type="primary">LOC106809078</name>
</gene>
<dbReference type="Gene3D" id="3.40.50.10190">
    <property type="entry name" value="BRCT domain"/>
    <property type="match status" value="6"/>
</dbReference>
<dbReference type="InterPro" id="IPR001357">
    <property type="entry name" value="BRCT_dom"/>
</dbReference>
<dbReference type="PROSITE" id="PS50172">
    <property type="entry name" value="BRCT"/>
    <property type="match status" value="2"/>
</dbReference>
<accession>A0ABM1E5P3</accession>
<sequence>MAEHSIKFIQQSSENESLVSVHSKAFQAVSDSQLEPVWVSEQECLALNRNVRGDVYIMHTFSGATFEHLQKLGSRIVGPRCVLCCLEKEIALPRVNHPVMSIVMQHMIINCTSLEKDVRDDIMKKAKMMCAQVSKDFTPVVTHLVCGEVGSKKYKVATNMGKPVLRPDWVYHCWDNGCIKDVKPDSEELRKKYRCPSFAGLTICVSQLDARTKREVKEMVEAEGRMSTLANMSAISDISACTVNETAMTTMLNDSTMPPPPPAPPRDAFDALELRHVVGDMFLDGCKIYLSGFSPGRLEKAKMLINVGGGTWYSELTDNVSHVVMCGAVDAITSRLRAGSASGWCSSMTKGSGARTRTTTCGPGPGPQAAAAAAKQKEIQMQPYGRSKRCDRHPFTGADDMSLMRPSIYDRTSQSTMVNARSRAVADYGVVPITGCPVAATVGEIVTNCWLQMCLEEAHLYDGNANELFTPVDVDLQSEPLADCVISISQFSGTERDCLIHIAEMLGAKCQEYFVRKGKRTASLEPSSHLVLLAPEGSKYDAACKWNLPAVSKHWLLESARTGRKCPEKDYIIAPATEQTTEELRVLPPGVPEENQQDENENGEEINTSGKENTDVRGQDGQQMAPAASFQTPKIENLRVKALKDASVCRRSNEQDSPGVDSPSKFLDPNVSFKPTYNVAAMLELLATPEEEKRAKTMQLSPTMAELHEHHFTIGVGLSRQTPKGRETVLSQKMETPQVRRGDWVSGVLPRPRQVRRGDWVSGVLPRPRQVHRGDWVSGVLPRPRQVRCGDWVSGVLPRPRQGKASDNNKELRAARQKGKYVVAPSWLHACRDQGVRAEEKLYPHTYNPKMSLVSM</sequence>
<dbReference type="InterPro" id="IPR036420">
    <property type="entry name" value="BRCT_dom_sf"/>
</dbReference>
<dbReference type="PANTHER" id="PTHR13561">
    <property type="entry name" value="DNA REPLICATION REGULATOR DPB11-RELATED"/>
    <property type="match status" value="1"/>
</dbReference>
<feature type="domain" description="BRCT" evidence="3">
    <location>
        <begin position="476"/>
        <end position="573"/>
    </location>
</feature>
<feature type="compositionally biased region" description="Acidic residues" evidence="2">
    <location>
        <begin position="595"/>
        <end position="604"/>
    </location>
</feature>